<dbReference type="SMART" id="SM00487">
    <property type="entry name" value="DEXDc"/>
    <property type="match status" value="1"/>
</dbReference>
<dbReference type="PANTHER" id="PTHR47396:SF1">
    <property type="entry name" value="ATP-DEPENDENT HELICASE IRC3-RELATED"/>
    <property type="match status" value="1"/>
</dbReference>
<dbReference type="Pfam" id="PF04851">
    <property type="entry name" value="ResIII"/>
    <property type="match status" value="1"/>
</dbReference>
<dbReference type="PANTHER" id="PTHR47396">
    <property type="entry name" value="TYPE I RESTRICTION ENZYME ECOKI R PROTEIN"/>
    <property type="match status" value="1"/>
</dbReference>
<accession>A0A7W7RIV9</accession>
<dbReference type="GO" id="GO:0016787">
    <property type="term" value="F:hydrolase activity"/>
    <property type="evidence" value="ECO:0007669"/>
    <property type="project" value="InterPro"/>
</dbReference>
<evidence type="ECO:0000259" key="1">
    <source>
        <dbReference type="PROSITE" id="PS51192"/>
    </source>
</evidence>
<dbReference type="GO" id="GO:0005524">
    <property type="term" value="F:ATP binding"/>
    <property type="evidence" value="ECO:0007669"/>
    <property type="project" value="InterPro"/>
</dbReference>
<keyword evidence="2" id="KW-0547">Nucleotide-binding</keyword>
<dbReference type="GO" id="GO:0004386">
    <property type="term" value="F:helicase activity"/>
    <property type="evidence" value="ECO:0007669"/>
    <property type="project" value="UniProtKB-KW"/>
</dbReference>
<dbReference type="InterPro" id="IPR050742">
    <property type="entry name" value="Helicase_Restrict-Modif_Enz"/>
</dbReference>
<keyword evidence="2" id="KW-0378">Hydrolase</keyword>
<dbReference type="SUPFAM" id="SSF52540">
    <property type="entry name" value="P-loop containing nucleoside triphosphate hydrolases"/>
    <property type="match status" value="2"/>
</dbReference>
<dbReference type="GO" id="GO:0003677">
    <property type="term" value="F:DNA binding"/>
    <property type="evidence" value="ECO:0007669"/>
    <property type="project" value="InterPro"/>
</dbReference>
<keyword evidence="2" id="KW-0067">ATP-binding</keyword>
<evidence type="ECO:0000313" key="3">
    <source>
        <dbReference type="Proteomes" id="UP000523007"/>
    </source>
</evidence>
<dbReference type="PROSITE" id="PS51192">
    <property type="entry name" value="HELICASE_ATP_BIND_1"/>
    <property type="match status" value="1"/>
</dbReference>
<name>A0A7W7RIV9_9ACTN</name>
<organism evidence="2 3">
    <name type="scientific">Lipingzhangella halophila</name>
    <dbReference type="NCBI Taxonomy" id="1783352"/>
    <lineage>
        <taxon>Bacteria</taxon>
        <taxon>Bacillati</taxon>
        <taxon>Actinomycetota</taxon>
        <taxon>Actinomycetes</taxon>
        <taxon>Streptosporangiales</taxon>
        <taxon>Nocardiopsidaceae</taxon>
        <taxon>Lipingzhangella</taxon>
    </lineage>
</organism>
<evidence type="ECO:0000313" key="2">
    <source>
        <dbReference type="EMBL" id="MBB4932809.1"/>
    </source>
</evidence>
<dbReference type="InterPro" id="IPR027417">
    <property type="entry name" value="P-loop_NTPase"/>
</dbReference>
<keyword evidence="2" id="KW-0347">Helicase</keyword>
<feature type="domain" description="Helicase ATP-binding" evidence="1">
    <location>
        <begin position="17"/>
        <end position="200"/>
    </location>
</feature>
<proteinExistence type="predicted"/>
<dbReference type="Proteomes" id="UP000523007">
    <property type="component" value="Unassembled WGS sequence"/>
</dbReference>
<dbReference type="EMBL" id="JACHJT010000001">
    <property type="protein sequence ID" value="MBB4932809.1"/>
    <property type="molecule type" value="Genomic_DNA"/>
</dbReference>
<gene>
    <name evidence="2" type="ORF">F4561_003629</name>
</gene>
<protein>
    <submittedName>
        <fullName evidence="2">Putative helicase</fullName>
    </submittedName>
</protein>
<dbReference type="GO" id="GO:0005829">
    <property type="term" value="C:cytosol"/>
    <property type="evidence" value="ECO:0007669"/>
    <property type="project" value="TreeGrafter"/>
</dbReference>
<reference evidence="2 3" key="1">
    <citation type="submission" date="2020-08" db="EMBL/GenBank/DDBJ databases">
        <title>Sequencing the genomes of 1000 actinobacteria strains.</title>
        <authorList>
            <person name="Klenk H.-P."/>
        </authorList>
    </citation>
    <scope>NUCLEOTIDE SEQUENCE [LARGE SCALE GENOMIC DNA]</scope>
    <source>
        <strain evidence="2 3">DSM 102030</strain>
    </source>
</reference>
<dbReference type="AlphaFoldDB" id="A0A7W7RIV9"/>
<dbReference type="Gene3D" id="3.40.50.300">
    <property type="entry name" value="P-loop containing nucleotide triphosphate hydrolases"/>
    <property type="match status" value="1"/>
</dbReference>
<comment type="caution">
    <text evidence="2">The sequence shown here is derived from an EMBL/GenBank/DDBJ whole genome shotgun (WGS) entry which is preliminary data.</text>
</comment>
<dbReference type="InterPro" id="IPR014001">
    <property type="entry name" value="Helicase_ATP-bd"/>
</dbReference>
<keyword evidence="3" id="KW-1185">Reference proteome</keyword>
<dbReference type="RefSeq" id="WP_184580470.1">
    <property type="nucleotide sequence ID" value="NZ_JACHJT010000001.1"/>
</dbReference>
<sequence>MPYLRPHQIEAVEASLKAFSNEESRVHDVLACGTGKTRIGRAVVDALLRNEGRVLVAAPRINLLVQALAEYRVAGDAGLGRVVIVCSDSAITSDGRLGGIDLTVTTSAACVEALARGPGRVTVFSTYGSLPTLIETHQRGLGPWDLVVADEAHYLVGQGKWARIHDDACVPARRRKYTTATPRILTPRATSGDTVLTGDMADAATFGRRAFELTFAEAIERGLLAPFRVITPVVTRGQVRQLVDQATHLEVGRGALSADVAAMQLASLKAMIEFDAQRALTFRPRVSHARLWATSLAHIPELIPEWQGTVWARHLNGTHTGRTRARVLEQFSAPAEPATKRFLTNVALFRDGLTRPAATRWCSPTPSPQSRWRCRCSAAHCALILSARTRPRRSSCRCFWANRTTESTRWTRPHGRWSGPHCAPWPR</sequence>
<dbReference type="InterPro" id="IPR006935">
    <property type="entry name" value="Helicase/UvrB_N"/>
</dbReference>